<reference evidence="13 14" key="1">
    <citation type="submission" date="2016-03" db="EMBL/GenBank/DDBJ databases">
        <title>How can Kluyveromyces marxianus grow so fast - potential evolutionary course in Saccharomyces Complex revealed by comparative genomics.</title>
        <authorList>
            <person name="Mo W."/>
            <person name="Lu W."/>
            <person name="Yang X."/>
            <person name="Qi J."/>
            <person name="Lv H."/>
        </authorList>
    </citation>
    <scope>NUCLEOTIDE SEQUENCE [LARGE SCALE GENOMIC DNA]</scope>
    <source>
        <strain evidence="13 14">FIM1</strain>
    </source>
</reference>
<feature type="compositionally biased region" description="Polar residues" evidence="11">
    <location>
        <begin position="340"/>
        <end position="350"/>
    </location>
</feature>
<dbReference type="EMBL" id="CP015060">
    <property type="protein sequence ID" value="QGN17678.1"/>
    <property type="molecule type" value="Genomic_DNA"/>
</dbReference>
<evidence type="ECO:0000256" key="7">
    <source>
        <dbReference type="ARBA" id="ARBA00029502"/>
    </source>
</evidence>
<dbReference type="Gene3D" id="1.10.10.10">
    <property type="entry name" value="Winged helix-like DNA-binding domain superfamily/Winged helix DNA-binding domain"/>
    <property type="match status" value="1"/>
</dbReference>
<evidence type="ECO:0000256" key="2">
    <source>
        <dbReference type="ARBA" id="ARBA00022448"/>
    </source>
</evidence>
<sequence>MTEKVSEDRKELYDSAIAFLRDPNVASAPLAKKIEFLEGKGLTQDEIEKAIKEASSSSVTGTETSNTSQTEASSNASTGRPLNTVYEAVPPAIPNRDWRDYFIMATASAGLFYGVYQITKRYILPQILPESKSKLEQDKELIMEQFDKVEKLLSQIEQEHEEYKQKEEAKLDDVDRTILQLQNTLDETATLKQRMEAEFTAIKKEFNNMQSSIDTFVRSAGNDQELKKLQDEIQSLKNLIKSSLGTTGGPGGPGVPGSLSQTVSPNSTGFIPGADSIPSAADILANMDLGKTKAKSKSPEAPGPEPASAAQVPAWKKAREENMSKSSVTSNSAIPEWQRAMNTGNSYESN</sequence>
<feature type="compositionally biased region" description="Polar residues" evidence="11">
    <location>
        <begin position="324"/>
        <end position="333"/>
    </location>
</feature>
<keyword evidence="4" id="KW-0811">Translocation</keyword>
<evidence type="ECO:0000313" key="13">
    <source>
        <dbReference type="EMBL" id="QGN17678.1"/>
    </source>
</evidence>
<feature type="region of interest" description="Disordered" evidence="11">
    <location>
        <begin position="242"/>
        <end position="262"/>
    </location>
</feature>
<keyword evidence="14" id="KW-1185">Reference proteome</keyword>
<evidence type="ECO:0000256" key="8">
    <source>
        <dbReference type="ARBA" id="ARBA00029691"/>
    </source>
</evidence>
<accession>A0ABX6F5R2</accession>
<feature type="domain" description="Peroxisome membrane anchor protein Pex14p N-terminal" evidence="12">
    <location>
        <begin position="8"/>
        <end position="53"/>
    </location>
</feature>
<protein>
    <recommendedName>
        <fullName evidence="7 10">Peroxisomal membrane protein PEX14</fullName>
    </recommendedName>
    <alternativeName>
        <fullName evidence="8 10">Peroxin-14</fullName>
    </alternativeName>
</protein>
<evidence type="ECO:0000256" key="5">
    <source>
        <dbReference type="ARBA" id="ARBA00023136"/>
    </source>
</evidence>
<evidence type="ECO:0000256" key="4">
    <source>
        <dbReference type="ARBA" id="ARBA00023010"/>
    </source>
</evidence>
<evidence type="ECO:0000256" key="11">
    <source>
        <dbReference type="SAM" id="MobiDB-lite"/>
    </source>
</evidence>
<name>A0ABX6F5R2_KLUMA</name>
<dbReference type="InterPro" id="IPR036388">
    <property type="entry name" value="WH-like_DNA-bd_sf"/>
</dbReference>
<dbReference type="InterPro" id="IPR006785">
    <property type="entry name" value="Pex14_N"/>
</dbReference>
<keyword evidence="2 10" id="KW-0813">Transport</keyword>
<comment type="similarity">
    <text evidence="1 10">Belongs to the peroxin-14 family.</text>
</comment>
<keyword evidence="6 10" id="KW-0576">Peroxisome</keyword>
<feature type="region of interest" description="Disordered" evidence="11">
    <location>
        <begin position="52"/>
        <end position="82"/>
    </location>
</feature>
<evidence type="ECO:0000259" key="12">
    <source>
        <dbReference type="Pfam" id="PF04695"/>
    </source>
</evidence>
<dbReference type="Proteomes" id="UP000422736">
    <property type="component" value="Chromosome 8"/>
</dbReference>
<gene>
    <name evidence="13" type="primary">PEX14</name>
    <name evidence="13" type="ORF">FIM1_4885</name>
</gene>
<keyword evidence="5 10" id="KW-0472">Membrane</keyword>
<dbReference type="InterPro" id="IPR025655">
    <property type="entry name" value="PEX14"/>
</dbReference>
<proteinExistence type="inferred from homology"/>
<evidence type="ECO:0000256" key="1">
    <source>
        <dbReference type="ARBA" id="ARBA00005443"/>
    </source>
</evidence>
<organism evidence="13 14">
    <name type="scientific">Kluyveromyces marxianus</name>
    <name type="common">Yeast</name>
    <name type="synonym">Candida kefyr</name>
    <dbReference type="NCBI Taxonomy" id="4911"/>
    <lineage>
        <taxon>Eukaryota</taxon>
        <taxon>Fungi</taxon>
        <taxon>Dikarya</taxon>
        <taxon>Ascomycota</taxon>
        <taxon>Saccharomycotina</taxon>
        <taxon>Saccharomycetes</taxon>
        <taxon>Saccharomycetales</taxon>
        <taxon>Saccharomycetaceae</taxon>
        <taxon>Kluyveromyces</taxon>
    </lineage>
</organism>
<comment type="subcellular location">
    <subcellularLocation>
        <location evidence="9 10">Peroxisome membrane</location>
    </subcellularLocation>
</comment>
<dbReference type="PANTHER" id="PTHR23058">
    <property type="entry name" value="PEROXISOMAL MEMBRANE PROTEIN PEX14"/>
    <property type="match status" value="1"/>
</dbReference>
<evidence type="ECO:0000256" key="9">
    <source>
        <dbReference type="ARBA" id="ARBA00046271"/>
    </source>
</evidence>
<feature type="region of interest" description="Disordered" evidence="11">
    <location>
        <begin position="288"/>
        <end position="350"/>
    </location>
</feature>
<feature type="compositionally biased region" description="Gly residues" evidence="11">
    <location>
        <begin position="246"/>
        <end position="255"/>
    </location>
</feature>
<keyword evidence="3 10" id="KW-0653">Protein transport</keyword>
<evidence type="ECO:0000256" key="6">
    <source>
        <dbReference type="ARBA" id="ARBA00023140"/>
    </source>
</evidence>
<comment type="function">
    <text evidence="10">Component of the PEX13-PEX14 docking complex, a translocon channel that specifically mediates the import of peroxisomal cargo proteins bound to PEX5 receptor. The PEX13-PEX14 docking complex forms a large import pore which can be opened to a diameter of about 9 nm. Mechanistically, PEX5 receptor along with cargo proteins associates with the PEX14 subunit of the PEX13-PEX14 docking complex in the cytosol, leading to the insertion of the receptor into the organelle membrane with the concomitant translocation of the cargo into the peroxisome matrix.</text>
</comment>
<evidence type="ECO:0000256" key="3">
    <source>
        <dbReference type="ARBA" id="ARBA00022927"/>
    </source>
</evidence>
<evidence type="ECO:0000256" key="10">
    <source>
        <dbReference type="RuleBase" id="RU367032"/>
    </source>
</evidence>
<evidence type="ECO:0000313" key="14">
    <source>
        <dbReference type="Proteomes" id="UP000422736"/>
    </source>
</evidence>
<reference evidence="13 14" key="2">
    <citation type="submission" date="2019-11" db="EMBL/GenBank/DDBJ databases">
        <authorList>
            <person name="Lu H."/>
        </authorList>
    </citation>
    <scope>NUCLEOTIDE SEQUENCE [LARGE SCALE GENOMIC DNA]</scope>
    <source>
        <strain evidence="13 14">FIM1</strain>
    </source>
</reference>
<dbReference type="PANTHER" id="PTHR23058:SF0">
    <property type="entry name" value="PEROXISOMAL MEMBRANE PROTEIN PEX14"/>
    <property type="match status" value="1"/>
</dbReference>
<feature type="compositionally biased region" description="Polar residues" evidence="11">
    <location>
        <begin position="54"/>
        <end position="81"/>
    </location>
</feature>
<dbReference type="Pfam" id="PF04695">
    <property type="entry name" value="Pex14_N"/>
    <property type="match status" value="1"/>
</dbReference>